<dbReference type="InterPro" id="IPR041122">
    <property type="entry name" value="RecJ_OB"/>
</dbReference>
<evidence type="ECO:0000256" key="5">
    <source>
        <dbReference type="ARBA" id="ARBA00022839"/>
    </source>
</evidence>
<proteinExistence type="inferred from homology"/>
<gene>
    <name evidence="9" type="ORF">UT63_C0017G0018</name>
</gene>
<dbReference type="Gene3D" id="2.40.50.460">
    <property type="match status" value="1"/>
</dbReference>
<dbReference type="GO" id="GO:0008409">
    <property type="term" value="F:5'-3' exonuclease activity"/>
    <property type="evidence" value="ECO:0007669"/>
    <property type="project" value="InterPro"/>
</dbReference>
<evidence type="ECO:0000259" key="8">
    <source>
        <dbReference type="Pfam" id="PF17768"/>
    </source>
</evidence>
<evidence type="ECO:0000259" key="6">
    <source>
        <dbReference type="Pfam" id="PF01368"/>
    </source>
</evidence>
<feature type="domain" description="DDH" evidence="6">
    <location>
        <begin position="74"/>
        <end position="197"/>
    </location>
</feature>
<dbReference type="NCBIfam" id="TIGR00644">
    <property type="entry name" value="recJ"/>
    <property type="match status" value="1"/>
</dbReference>
<dbReference type="GO" id="GO:0006310">
    <property type="term" value="P:DNA recombination"/>
    <property type="evidence" value="ECO:0007669"/>
    <property type="project" value="InterPro"/>
</dbReference>
<evidence type="ECO:0000313" key="9">
    <source>
        <dbReference type="EMBL" id="KKR33427.1"/>
    </source>
</evidence>
<dbReference type="GO" id="GO:0006281">
    <property type="term" value="P:DNA repair"/>
    <property type="evidence" value="ECO:0007669"/>
    <property type="project" value="InterPro"/>
</dbReference>
<evidence type="ECO:0000313" key="10">
    <source>
        <dbReference type="Proteomes" id="UP000034539"/>
    </source>
</evidence>
<keyword evidence="3" id="KW-0540">Nuclease</keyword>
<dbReference type="Pfam" id="PF02272">
    <property type="entry name" value="DHHA1"/>
    <property type="match status" value="1"/>
</dbReference>
<evidence type="ECO:0000256" key="2">
    <source>
        <dbReference type="ARBA" id="ARBA00019841"/>
    </source>
</evidence>
<dbReference type="AlphaFoldDB" id="A0A0G0T6F9"/>
<comment type="similarity">
    <text evidence="1">Belongs to the RecJ family.</text>
</comment>
<organism evidence="9 10">
    <name type="scientific">Candidatus Gottesmanbacteria bacterium GW2011_GWC2_39_8</name>
    <dbReference type="NCBI Taxonomy" id="1618450"/>
    <lineage>
        <taxon>Bacteria</taxon>
        <taxon>Candidatus Gottesmaniibacteriota</taxon>
    </lineage>
</organism>
<evidence type="ECO:0000256" key="1">
    <source>
        <dbReference type="ARBA" id="ARBA00005915"/>
    </source>
</evidence>
<comment type="caution">
    <text evidence="9">The sequence shown here is derived from an EMBL/GenBank/DDBJ whole genome shotgun (WGS) entry which is preliminary data.</text>
</comment>
<dbReference type="Proteomes" id="UP000034539">
    <property type="component" value="Unassembled WGS sequence"/>
</dbReference>
<dbReference type="GO" id="GO:0003676">
    <property type="term" value="F:nucleic acid binding"/>
    <property type="evidence" value="ECO:0007669"/>
    <property type="project" value="InterPro"/>
</dbReference>
<dbReference type="InterPro" id="IPR001667">
    <property type="entry name" value="DDH_dom"/>
</dbReference>
<dbReference type="InterPro" id="IPR038763">
    <property type="entry name" value="DHH_sf"/>
</dbReference>
<dbReference type="InterPro" id="IPR003156">
    <property type="entry name" value="DHHA1_dom"/>
</dbReference>
<dbReference type="PANTHER" id="PTHR30255:SF2">
    <property type="entry name" value="SINGLE-STRANDED-DNA-SPECIFIC EXONUCLEASE RECJ"/>
    <property type="match status" value="1"/>
</dbReference>
<dbReference type="SUPFAM" id="SSF64182">
    <property type="entry name" value="DHH phosphoesterases"/>
    <property type="match status" value="1"/>
</dbReference>
<evidence type="ECO:0000256" key="3">
    <source>
        <dbReference type="ARBA" id="ARBA00022722"/>
    </source>
</evidence>
<dbReference type="Pfam" id="PF17768">
    <property type="entry name" value="RecJ_OB"/>
    <property type="match status" value="1"/>
</dbReference>
<dbReference type="Gene3D" id="3.90.1640.30">
    <property type="match status" value="1"/>
</dbReference>
<dbReference type="InterPro" id="IPR004610">
    <property type="entry name" value="RecJ"/>
</dbReference>
<reference evidence="9 10" key="1">
    <citation type="journal article" date="2015" name="Nature">
        <title>rRNA introns, odd ribosomes, and small enigmatic genomes across a large radiation of phyla.</title>
        <authorList>
            <person name="Brown C.T."/>
            <person name="Hug L.A."/>
            <person name="Thomas B.C."/>
            <person name="Sharon I."/>
            <person name="Castelle C.J."/>
            <person name="Singh A."/>
            <person name="Wilkins M.J."/>
            <person name="Williams K.H."/>
            <person name="Banfield J.F."/>
        </authorList>
    </citation>
    <scope>NUCLEOTIDE SEQUENCE [LARGE SCALE GENOMIC DNA]</scope>
</reference>
<feature type="domain" description="RecJ OB" evidence="8">
    <location>
        <begin position="452"/>
        <end position="572"/>
    </location>
</feature>
<dbReference type="PANTHER" id="PTHR30255">
    <property type="entry name" value="SINGLE-STRANDED-DNA-SPECIFIC EXONUCLEASE RECJ"/>
    <property type="match status" value="1"/>
</dbReference>
<sequence length="596" mass="65975">MIKKWKILNSGSKGKEIVDILLTNRKIKGKKAAGEFFHPVHPSEISLSSLNISKTEVNKAIKRIKKAHEKKESVVVYTDYDTDGVSGGTIIWETLYSLGIKAMPYVPHRVDEGYGFSEKGIDIVKEKYNPKLIISVDHGVTAWEKVAFAKKLGIDIIIIDHHVLPDKLPEAVALVHTTQLAAAGLAWVFVNELIKFFESSKSSVLGSELLKMLDLAALATIADLVPLTGANRSMVKYGLEVLNHTKRLGLLALIAGSGLTLGEIGTYEVGHLLAPRINASGRLTHALDSLRLLCTKDKDRAKELADKLNLTNKERQLLLEETVLHAKDLYKGLPLPEQGEALSKKLIFLSHETYNQGVIGLVAGKLVDEYYLPSIVISRGEVYSKASARSISGFNIIETLRMAKDLLVDVGGHPMAAGFTVETKFLDKLEKRLQEIAGRSLTEENLVRELKIDTEISLSDITDDLYKKIQTFAPFGMANYEPVFVTRGVKVEDARLVGSDGKHLKLKVSQPSIKQSTINNQQSTAIIFFDCIAFGMGELYSKLTSTKPIDIAYTIDMNHWNGNYRLQLKLKDVKIIDSSYESNSGITKKISGFNRD</sequence>
<dbReference type="Pfam" id="PF01368">
    <property type="entry name" value="DHH"/>
    <property type="match status" value="1"/>
</dbReference>
<evidence type="ECO:0000256" key="4">
    <source>
        <dbReference type="ARBA" id="ARBA00022801"/>
    </source>
</evidence>
<evidence type="ECO:0000259" key="7">
    <source>
        <dbReference type="Pfam" id="PF02272"/>
    </source>
</evidence>
<name>A0A0G0T6F9_9BACT</name>
<dbReference type="PATRIC" id="fig|1618450.3.peg.479"/>
<feature type="domain" description="DHHA1" evidence="7">
    <location>
        <begin position="345"/>
        <end position="436"/>
    </location>
</feature>
<keyword evidence="4" id="KW-0378">Hydrolase</keyword>
<keyword evidence="5 9" id="KW-0269">Exonuclease</keyword>
<dbReference type="InterPro" id="IPR051673">
    <property type="entry name" value="SSDNA_exonuclease_RecJ"/>
</dbReference>
<accession>A0A0G0T6F9</accession>
<dbReference type="EMBL" id="LBXN01000017">
    <property type="protein sequence ID" value="KKR33427.1"/>
    <property type="molecule type" value="Genomic_DNA"/>
</dbReference>
<protein>
    <recommendedName>
        <fullName evidence="2">Single-stranded-DNA-specific exonuclease RecJ</fullName>
    </recommendedName>
</protein>